<keyword evidence="1" id="KW-0540">Nuclease</keyword>
<name>A0A6J7WJA0_9CAUD</name>
<organism evidence="1">
    <name type="scientific">uncultured Caudovirales phage</name>
    <dbReference type="NCBI Taxonomy" id="2100421"/>
    <lineage>
        <taxon>Viruses</taxon>
        <taxon>Duplodnaviria</taxon>
        <taxon>Heunggongvirae</taxon>
        <taxon>Uroviricota</taxon>
        <taxon>Caudoviricetes</taxon>
        <taxon>Peduoviridae</taxon>
        <taxon>Maltschvirus</taxon>
        <taxon>Maltschvirus maltsch</taxon>
    </lineage>
</organism>
<keyword evidence="1" id="KW-0378">Hydrolase</keyword>
<gene>
    <name evidence="1" type="ORF">UFOVP176_56</name>
</gene>
<reference evidence="1" key="1">
    <citation type="submission" date="2020-05" db="EMBL/GenBank/DDBJ databases">
        <authorList>
            <person name="Chiriac C."/>
            <person name="Salcher M."/>
            <person name="Ghai R."/>
            <person name="Kavagutti S V."/>
        </authorList>
    </citation>
    <scope>NUCLEOTIDE SEQUENCE</scope>
</reference>
<dbReference type="GO" id="GO:0015074">
    <property type="term" value="P:DNA integration"/>
    <property type="evidence" value="ECO:0007669"/>
    <property type="project" value="InterPro"/>
</dbReference>
<dbReference type="GO" id="GO:0016032">
    <property type="term" value="P:viral process"/>
    <property type="evidence" value="ECO:0007669"/>
    <property type="project" value="InterPro"/>
</dbReference>
<dbReference type="SUPFAM" id="SSF52980">
    <property type="entry name" value="Restriction endonuclease-like"/>
    <property type="match status" value="1"/>
</dbReference>
<dbReference type="CDD" id="cd22324">
    <property type="entry name" value="Endonuclease_I"/>
    <property type="match status" value="1"/>
</dbReference>
<proteinExistence type="predicted"/>
<dbReference type="EMBL" id="LR798224">
    <property type="protein sequence ID" value="CAB5195070.1"/>
    <property type="molecule type" value="Genomic_DNA"/>
</dbReference>
<evidence type="ECO:0000313" key="1">
    <source>
        <dbReference type="EMBL" id="CAB5195070.1"/>
    </source>
</evidence>
<dbReference type="InterPro" id="IPR011335">
    <property type="entry name" value="Restrct_endonuc-II-like"/>
</dbReference>
<dbReference type="Gene3D" id="3.40.91.30">
    <property type="match status" value="1"/>
</dbReference>
<keyword evidence="1" id="KW-0255">Endonuclease</keyword>
<sequence>MVTRKTTSSTRANALRHGWRSGLEEKVANALTEAGVPFTYEKTKVRYIKPASEHQYTPDFVLDNGIIIETKGLFTAIDRQKHILVKRQHPHLDIRFVFSNSKQRLSKASRTTYGMWCEKNGYMYADKMIPEHWINERRRKVSDGTYINP</sequence>
<protein>
    <submittedName>
        <fullName evidence="1">Endonuclease I</fullName>
    </submittedName>
</protein>
<accession>A0A6J7WJA0</accession>
<dbReference type="Pfam" id="PF05367">
    <property type="entry name" value="Phage_endo_I"/>
    <property type="match status" value="1"/>
</dbReference>
<dbReference type="GO" id="GO:0008833">
    <property type="term" value="F:deoxyribonuclease IV (phage-T4-induced) activity"/>
    <property type="evidence" value="ECO:0007669"/>
    <property type="project" value="InterPro"/>
</dbReference>
<dbReference type="InterPro" id="IPR008029">
    <property type="entry name" value="Phage_T7_Gp3_endoDNaseI"/>
</dbReference>